<proteinExistence type="inferred from homology"/>
<dbReference type="Proteomes" id="UP000475532">
    <property type="component" value="Unassembled WGS sequence"/>
</dbReference>
<evidence type="ECO:0000259" key="5">
    <source>
        <dbReference type="Pfam" id="PF03109"/>
    </source>
</evidence>
<reference evidence="6 7" key="1">
    <citation type="submission" date="2020-01" db="EMBL/GenBank/DDBJ databases">
        <title>Insect and environment-associated Actinomycetes.</title>
        <authorList>
            <person name="Currrie C."/>
            <person name="Chevrette M."/>
            <person name="Carlson C."/>
            <person name="Stubbendieck R."/>
            <person name="Wendt-Pienkowski E."/>
        </authorList>
    </citation>
    <scope>NUCLEOTIDE SEQUENCE [LARGE SCALE GENOMIC DNA]</scope>
    <source>
        <strain evidence="6 7">SID10258</strain>
    </source>
</reference>
<dbReference type="RefSeq" id="WP_163060063.1">
    <property type="nucleotide sequence ID" value="NZ_JAAGLI010000694.1"/>
</dbReference>
<comment type="similarity">
    <text evidence="1">Belongs to the protein kinase superfamily. ADCK protein kinase family.</text>
</comment>
<comment type="caution">
    <text evidence="6">The sequence shown here is derived from an EMBL/GenBank/DDBJ whole genome shotgun (WGS) entry which is preliminary data.</text>
</comment>
<dbReference type="PANTHER" id="PTHR43851:SF3">
    <property type="entry name" value="COENZYME Q8"/>
    <property type="match status" value="1"/>
</dbReference>
<sequence>MRIQALARLARMSAVPLGAGRRMAVAGGLKALGRLTDETSLQLHERTADQLFDVLGGLKGGVMKFGQVLSVYETVLPPSVSAVYRERLSRLQEAARPEDAGRVRRVLEEDLGPGWHASFASFDPEPVAVASLGQVHRAVWPGGRRVAVKVQHPDAAAQLLDDRDLTVLAMRLLTSVIAPELDGRALAAELMDGLAEELDYAREAEAQAAFKAGFRDDADFVVPEVLLQEGRVLVSEWLDGTPLAQVIASGSKERRDRAGLLLTRLMFSGVPRAGMMHGDPHPGNFRLLDDGRLGVLDFGAMYRHEPGTLDPLRKWMLIHLAEDPDELVAVLRDLGFLRPGVKADGERLKALFERSGAAVRTETFHFDGAFLRDTLEGLTASMSVGLSVAFPPEYVQAQRALGVGIGVLCRLNAEVPFQGEALRWLEDPAAPVR</sequence>
<evidence type="ECO:0000313" key="6">
    <source>
        <dbReference type="EMBL" id="NEA25910.1"/>
    </source>
</evidence>
<dbReference type="GO" id="GO:0005524">
    <property type="term" value="F:ATP binding"/>
    <property type="evidence" value="ECO:0007669"/>
    <property type="project" value="UniProtKB-KW"/>
</dbReference>
<dbReference type="Pfam" id="PF03109">
    <property type="entry name" value="ABC1"/>
    <property type="match status" value="1"/>
</dbReference>
<keyword evidence="6" id="KW-0418">Kinase</keyword>
<accession>A0A6L9QK96</accession>
<evidence type="ECO:0000313" key="7">
    <source>
        <dbReference type="Proteomes" id="UP000475532"/>
    </source>
</evidence>
<keyword evidence="4" id="KW-0067">ATP-binding</keyword>
<gene>
    <name evidence="6" type="ORF">G3I70_25950</name>
</gene>
<dbReference type="AlphaFoldDB" id="A0A6L9QK96"/>
<feature type="domain" description="ABC1 atypical kinase-like" evidence="5">
    <location>
        <begin position="90"/>
        <end position="328"/>
    </location>
</feature>
<dbReference type="EMBL" id="JAAGLI010000694">
    <property type="protein sequence ID" value="NEA25910.1"/>
    <property type="molecule type" value="Genomic_DNA"/>
</dbReference>
<dbReference type="CDD" id="cd13970">
    <property type="entry name" value="ABC1_ADCK3"/>
    <property type="match status" value="1"/>
</dbReference>
<dbReference type="GO" id="GO:0016301">
    <property type="term" value="F:kinase activity"/>
    <property type="evidence" value="ECO:0007669"/>
    <property type="project" value="UniProtKB-KW"/>
</dbReference>
<organism evidence="6 7">
    <name type="scientific">Actinomadura bangladeshensis</name>
    <dbReference type="NCBI Taxonomy" id="453573"/>
    <lineage>
        <taxon>Bacteria</taxon>
        <taxon>Bacillati</taxon>
        <taxon>Actinomycetota</taxon>
        <taxon>Actinomycetes</taxon>
        <taxon>Streptosporangiales</taxon>
        <taxon>Thermomonosporaceae</taxon>
        <taxon>Actinomadura</taxon>
    </lineage>
</organism>
<dbReference type="InterPro" id="IPR034646">
    <property type="entry name" value="ADCK3_dom"/>
</dbReference>
<keyword evidence="2" id="KW-0808">Transferase</keyword>
<dbReference type="InterPro" id="IPR051409">
    <property type="entry name" value="Atypical_kinase_ADCK"/>
</dbReference>
<evidence type="ECO:0000256" key="4">
    <source>
        <dbReference type="ARBA" id="ARBA00022840"/>
    </source>
</evidence>
<dbReference type="PANTHER" id="PTHR43851">
    <property type="match status" value="1"/>
</dbReference>
<dbReference type="InterPro" id="IPR011009">
    <property type="entry name" value="Kinase-like_dom_sf"/>
</dbReference>
<evidence type="ECO:0000256" key="3">
    <source>
        <dbReference type="ARBA" id="ARBA00022741"/>
    </source>
</evidence>
<dbReference type="InterPro" id="IPR004147">
    <property type="entry name" value="ABC1_dom"/>
</dbReference>
<keyword evidence="3" id="KW-0547">Nucleotide-binding</keyword>
<name>A0A6L9QK96_9ACTN</name>
<evidence type="ECO:0000256" key="2">
    <source>
        <dbReference type="ARBA" id="ARBA00022679"/>
    </source>
</evidence>
<dbReference type="SUPFAM" id="SSF56112">
    <property type="entry name" value="Protein kinase-like (PK-like)"/>
    <property type="match status" value="1"/>
</dbReference>
<evidence type="ECO:0000256" key="1">
    <source>
        <dbReference type="ARBA" id="ARBA00009670"/>
    </source>
</evidence>
<protein>
    <submittedName>
        <fullName evidence="6">AarF/ABC1/UbiB kinase family protein</fullName>
    </submittedName>
</protein>